<feature type="region of interest" description="Disordered" evidence="1">
    <location>
        <begin position="71"/>
        <end position="96"/>
    </location>
</feature>
<evidence type="ECO:0008006" key="4">
    <source>
        <dbReference type="Google" id="ProtNLM"/>
    </source>
</evidence>
<proteinExistence type="predicted"/>
<evidence type="ECO:0000313" key="3">
    <source>
        <dbReference type="Proteomes" id="UP001250181"/>
    </source>
</evidence>
<protein>
    <recommendedName>
        <fullName evidence="4">Type III effector protein</fullName>
    </recommendedName>
</protein>
<evidence type="ECO:0000256" key="1">
    <source>
        <dbReference type="SAM" id="MobiDB-lite"/>
    </source>
</evidence>
<feature type="compositionally biased region" description="Gly residues" evidence="1">
    <location>
        <begin position="81"/>
        <end position="96"/>
    </location>
</feature>
<gene>
    <name evidence="2" type="ORF">RND61_25635</name>
</gene>
<sequence>MTTDAVRDGQSRSQEEGLRAEAEALARVAGQLLAQAARLADRPHVPGWCVPTLRRQADSCRTAADDLRAAASSLGRHARRAGGGADGGPAGDGRAA</sequence>
<dbReference type="RefSeq" id="WP_315880462.1">
    <property type="nucleotide sequence ID" value="NZ_JAWCTQ010000041.1"/>
</dbReference>
<accession>A0ABU3QRN2</accession>
<keyword evidence="3" id="KW-1185">Reference proteome</keyword>
<dbReference type="EMBL" id="JAWCTQ010000041">
    <property type="protein sequence ID" value="MDT9685420.1"/>
    <property type="molecule type" value="Genomic_DNA"/>
</dbReference>
<comment type="caution">
    <text evidence="2">The sequence shown here is derived from an EMBL/GenBank/DDBJ whole genome shotgun (WGS) entry which is preliminary data.</text>
</comment>
<name>A0ABU3QRN2_9ACTN</name>
<organism evidence="2 3">
    <name type="scientific">Streptomyces tamarix</name>
    <dbReference type="NCBI Taxonomy" id="3078565"/>
    <lineage>
        <taxon>Bacteria</taxon>
        <taxon>Bacillati</taxon>
        <taxon>Actinomycetota</taxon>
        <taxon>Actinomycetes</taxon>
        <taxon>Kitasatosporales</taxon>
        <taxon>Streptomycetaceae</taxon>
        <taxon>Streptomyces</taxon>
    </lineage>
</organism>
<reference evidence="2 3" key="1">
    <citation type="submission" date="2023-09" db="EMBL/GenBank/DDBJ databases">
        <title>Streptomyces sp. nov.: A antagonism against Alternaria gaisen Producing Streptochlin, Isolated from Tamarix root soil.</title>
        <authorList>
            <person name="Chen Y."/>
        </authorList>
    </citation>
    <scope>NUCLEOTIDE SEQUENCE [LARGE SCALE GENOMIC DNA]</scope>
    <source>
        <strain evidence="2 3">TRM76323</strain>
    </source>
</reference>
<dbReference type="Proteomes" id="UP001250181">
    <property type="component" value="Unassembled WGS sequence"/>
</dbReference>
<evidence type="ECO:0000313" key="2">
    <source>
        <dbReference type="EMBL" id="MDT9685420.1"/>
    </source>
</evidence>